<protein>
    <submittedName>
        <fullName evidence="2">Uncharacterized protein</fullName>
    </submittedName>
</protein>
<dbReference type="RefSeq" id="XP_037214324.1">
    <property type="nucleotide sequence ID" value="XM_037369118.1"/>
</dbReference>
<accession>A0A8H6S2F3</accession>
<keyword evidence="3" id="KW-1185">Reference proteome</keyword>
<dbReference type="AlphaFoldDB" id="A0A8H6S2F3"/>
<evidence type="ECO:0000256" key="1">
    <source>
        <dbReference type="SAM" id="MobiDB-lite"/>
    </source>
</evidence>
<feature type="region of interest" description="Disordered" evidence="1">
    <location>
        <begin position="1"/>
        <end position="76"/>
    </location>
</feature>
<organism evidence="2 3">
    <name type="scientific">Mycena indigotica</name>
    <dbReference type="NCBI Taxonomy" id="2126181"/>
    <lineage>
        <taxon>Eukaryota</taxon>
        <taxon>Fungi</taxon>
        <taxon>Dikarya</taxon>
        <taxon>Basidiomycota</taxon>
        <taxon>Agaricomycotina</taxon>
        <taxon>Agaricomycetes</taxon>
        <taxon>Agaricomycetidae</taxon>
        <taxon>Agaricales</taxon>
        <taxon>Marasmiineae</taxon>
        <taxon>Mycenaceae</taxon>
        <taxon>Mycena</taxon>
    </lineage>
</organism>
<evidence type="ECO:0000313" key="3">
    <source>
        <dbReference type="Proteomes" id="UP000636479"/>
    </source>
</evidence>
<proteinExistence type="predicted"/>
<evidence type="ECO:0000313" key="2">
    <source>
        <dbReference type="EMBL" id="KAF7291202.1"/>
    </source>
</evidence>
<dbReference type="GeneID" id="59351634"/>
<sequence length="496" mass="55729">MGRDSSHPQQRGTHGGARRGAGRPPKDSESAAQLRPSRTALPRHTPQASQVVPGPFFRPRRPTQPVPGDASNTFWAAAHPESTALDGDTDGLGGSGMTTNEVRQLQDDLGFVSENDEHADIARGDALVDESLMGEVLEEEERVDEEEDDARPTLLPESSITRYLRSVRDRVQAEIDIHGEPMCYRRNDLYERAPHQLFALKACFTRTQQDEHPEDILYARDVCIWLPHLLFGAPDSFKCFCGRKLSRNGFNDKPIARRVRSMPVDFYLMTNRFVCDPRRIGDSGCGMNSQGTDPLILGQLPRFVQEAFPAYIITRAAISKTLLWQMRNTFATRFGPAPFAELISEIQYRHHAECELMYVAAAHFYGIVNANRFSEFGNKLQYNASPPTVSYLKGVFTDYMTAHRVFIDRYVASLPLTIAKADHTFDFLKYMGGFKGEHIFTAAYIILNEWEQNPWPCSDYDQITGLREGYMDTDSGGVEGSESSSDTDCIYRLSAG</sequence>
<comment type="caution">
    <text evidence="2">The sequence shown here is derived from an EMBL/GenBank/DDBJ whole genome shotgun (WGS) entry which is preliminary data.</text>
</comment>
<dbReference type="OrthoDB" id="3267843at2759"/>
<reference evidence="2" key="1">
    <citation type="submission" date="2020-05" db="EMBL/GenBank/DDBJ databases">
        <title>Mycena genomes resolve the evolution of fungal bioluminescence.</title>
        <authorList>
            <person name="Tsai I.J."/>
        </authorList>
    </citation>
    <scope>NUCLEOTIDE SEQUENCE</scope>
    <source>
        <strain evidence="2">171206Taipei</strain>
    </source>
</reference>
<dbReference type="Proteomes" id="UP000636479">
    <property type="component" value="Unassembled WGS sequence"/>
</dbReference>
<gene>
    <name evidence="2" type="ORF">MIND_01263600</name>
</gene>
<name>A0A8H6S2F3_9AGAR</name>
<dbReference type="EMBL" id="JACAZF010000013">
    <property type="protein sequence ID" value="KAF7291202.1"/>
    <property type="molecule type" value="Genomic_DNA"/>
</dbReference>